<dbReference type="InterPro" id="IPR018303">
    <property type="entry name" value="ATPase_P-typ_P_site"/>
</dbReference>
<evidence type="ECO:0000256" key="6">
    <source>
        <dbReference type="SAM" id="Phobius"/>
    </source>
</evidence>
<dbReference type="SUPFAM" id="SSF81665">
    <property type="entry name" value="Calcium ATPase, transmembrane domain M"/>
    <property type="match status" value="1"/>
</dbReference>
<evidence type="ECO:0000313" key="9">
    <source>
        <dbReference type="Proteomes" id="UP000886595"/>
    </source>
</evidence>
<feature type="transmembrane region" description="Helical" evidence="6">
    <location>
        <begin position="18"/>
        <end position="36"/>
    </location>
</feature>
<dbReference type="FunFam" id="2.70.150.10:FF:000055">
    <property type="entry name" value="Calcium-transporting ATPase"/>
    <property type="match status" value="1"/>
</dbReference>
<dbReference type="PANTHER" id="PTHR42861">
    <property type="entry name" value="CALCIUM-TRANSPORTING ATPASE"/>
    <property type="match status" value="1"/>
</dbReference>
<name>A0A8X7S759_BRACI</name>
<dbReference type="GO" id="GO:0005524">
    <property type="term" value="F:ATP binding"/>
    <property type="evidence" value="ECO:0007669"/>
    <property type="project" value="InterPro"/>
</dbReference>
<dbReference type="AlphaFoldDB" id="A0A8X7S759"/>
<dbReference type="NCBIfam" id="TIGR01494">
    <property type="entry name" value="ATPase_P-type"/>
    <property type="match status" value="1"/>
</dbReference>
<sequence length="711" mass="79053">MFLSHDLQYFLKRKFDDLLVKILIVAAIVSFVLALANGETGLTAFLEPFVILLILAANAAVGVITETNAEKALEELRAYQANIATVLRNGCFSILPASELVPGDIVEVTVGCKIPADLRIIEMSSNEFRVDQAILTGESCSVEKDVECTSTTNAVYQDKKNILFSGTDVVAGRGRAVVIGVGLNTGMGSIHDSMLHTDDVSCNSIEKKKLDEFGSFLAKVIAGICVLVWVVNIGHFSDPSHGGFFKGAIHYLSFEFLVREYIISFVCSTVICQNMDVALLLFSQIAVALAVAAIPEGLPAVVTTCLALGTKKMARLNAIVWSLPSVETLGCTTVICSDKTGTLTTNMMSVSKVSILTSVLEPVNSYYCKIHSFSQPIQDPICFPLRPRRSFTRKPCYRSMTTLLFFDLLPLCPVAETYSMQYHNRVLFVTWLFNFQVGLPGFDSMPSSLNMLSKHERASYCNHYWENQFKKVYVLEFTRDRKMMSALCSHKQMDVMFSKGAPESIIARCTKLLCNSDGSVVPLTAASRAELHQVTPLSWGEWTAVLYLLVIIIDEVLKFLSRNTGLRFRFSRFRLRKMDLLPKDRRDRSLASSSSSSSSRLCSRIYSSSSATSPHTPSPTPTAPQKRQILCKLKSTSHSCAHVLSEIERDGGFQIGRSDLNRWIKIFEKQGQTQKALQIIRFKQWKYIGLMNNFKLCSGTTDPDFFLGEIH</sequence>
<keyword evidence="5 6" id="KW-0472">Membrane</keyword>
<dbReference type="GO" id="GO:0016020">
    <property type="term" value="C:membrane"/>
    <property type="evidence" value="ECO:0007669"/>
    <property type="project" value="UniProtKB-SubCell"/>
</dbReference>
<dbReference type="Pfam" id="PF13246">
    <property type="entry name" value="Cation_ATPase"/>
    <property type="match status" value="1"/>
</dbReference>
<dbReference type="InterPro" id="IPR023298">
    <property type="entry name" value="ATPase_P-typ_TM_dom_sf"/>
</dbReference>
<comment type="subcellular location">
    <subcellularLocation>
        <location evidence="1">Membrane</location>
    </subcellularLocation>
</comment>
<reference evidence="8 9" key="1">
    <citation type="submission" date="2020-02" db="EMBL/GenBank/DDBJ databases">
        <authorList>
            <person name="Ma Q."/>
            <person name="Huang Y."/>
            <person name="Song X."/>
            <person name="Pei D."/>
        </authorList>
    </citation>
    <scope>NUCLEOTIDE SEQUENCE [LARGE SCALE GENOMIC DNA]</scope>
    <source>
        <strain evidence="8">Sxm20200214</strain>
        <tissue evidence="8">Leaf</tissue>
    </source>
</reference>
<dbReference type="SUPFAM" id="SSF81660">
    <property type="entry name" value="Metal cation-transporting ATPase, ATP-binding domain N"/>
    <property type="match status" value="1"/>
</dbReference>
<dbReference type="PRINTS" id="PR00119">
    <property type="entry name" value="CATATPASE"/>
</dbReference>
<protein>
    <recommendedName>
        <fullName evidence="7">P-type ATPase A domain-containing protein</fullName>
    </recommendedName>
</protein>
<dbReference type="Gene3D" id="2.70.150.10">
    <property type="entry name" value="Calcium-transporting ATPase, cytoplasmic transduction domain A"/>
    <property type="match status" value="1"/>
</dbReference>
<keyword evidence="9" id="KW-1185">Reference proteome</keyword>
<evidence type="ECO:0000256" key="5">
    <source>
        <dbReference type="ARBA" id="ARBA00023136"/>
    </source>
</evidence>
<proteinExistence type="predicted"/>
<comment type="caution">
    <text evidence="8">The sequence shown here is derived from an EMBL/GenBank/DDBJ whole genome shotgun (WGS) entry which is preliminary data.</text>
</comment>
<evidence type="ECO:0000256" key="2">
    <source>
        <dbReference type="ARBA" id="ARBA00022692"/>
    </source>
</evidence>
<dbReference type="GO" id="GO:0016887">
    <property type="term" value="F:ATP hydrolysis activity"/>
    <property type="evidence" value="ECO:0007669"/>
    <property type="project" value="InterPro"/>
</dbReference>
<dbReference type="Proteomes" id="UP000886595">
    <property type="component" value="Unassembled WGS sequence"/>
</dbReference>
<dbReference type="Gene3D" id="3.40.1110.10">
    <property type="entry name" value="Calcium-transporting ATPase, cytoplasmic domain N"/>
    <property type="match status" value="2"/>
</dbReference>
<feature type="transmembrane region" description="Helical" evidence="6">
    <location>
        <begin position="216"/>
        <end position="236"/>
    </location>
</feature>
<feature type="transmembrane region" description="Helical" evidence="6">
    <location>
        <begin position="42"/>
        <end position="64"/>
    </location>
</feature>
<keyword evidence="2 6" id="KW-0812">Transmembrane</keyword>
<dbReference type="PRINTS" id="PR00121">
    <property type="entry name" value="NAKATPASE"/>
</dbReference>
<feature type="domain" description="P-type ATPase A" evidence="7">
    <location>
        <begin position="80"/>
        <end position="193"/>
    </location>
</feature>
<keyword evidence="4 6" id="KW-1133">Transmembrane helix</keyword>
<dbReference type="InterPro" id="IPR059000">
    <property type="entry name" value="ATPase_P-type_domA"/>
</dbReference>
<evidence type="ECO:0000256" key="3">
    <source>
        <dbReference type="ARBA" id="ARBA00022842"/>
    </source>
</evidence>
<evidence type="ECO:0000313" key="8">
    <source>
        <dbReference type="EMBL" id="KAG2300867.1"/>
    </source>
</evidence>
<keyword evidence="3" id="KW-0460">Magnesium</keyword>
<dbReference type="InterPro" id="IPR008250">
    <property type="entry name" value="ATPase_P-typ_transduc_dom_A_sf"/>
</dbReference>
<dbReference type="InterPro" id="IPR001757">
    <property type="entry name" value="P_typ_ATPase"/>
</dbReference>
<dbReference type="OrthoDB" id="3352408at2759"/>
<organism evidence="8 9">
    <name type="scientific">Brassica carinata</name>
    <name type="common">Ethiopian mustard</name>
    <name type="synonym">Abyssinian cabbage</name>
    <dbReference type="NCBI Taxonomy" id="52824"/>
    <lineage>
        <taxon>Eukaryota</taxon>
        <taxon>Viridiplantae</taxon>
        <taxon>Streptophyta</taxon>
        <taxon>Embryophyta</taxon>
        <taxon>Tracheophyta</taxon>
        <taxon>Spermatophyta</taxon>
        <taxon>Magnoliopsida</taxon>
        <taxon>eudicotyledons</taxon>
        <taxon>Gunneridae</taxon>
        <taxon>Pentapetalae</taxon>
        <taxon>rosids</taxon>
        <taxon>malvids</taxon>
        <taxon>Brassicales</taxon>
        <taxon>Brassicaceae</taxon>
        <taxon>Brassiceae</taxon>
        <taxon>Brassica</taxon>
    </lineage>
</organism>
<dbReference type="Pfam" id="PF00122">
    <property type="entry name" value="E1-E2_ATPase"/>
    <property type="match status" value="1"/>
</dbReference>
<evidence type="ECO:0000256" key="4">
    <source>
        <dbReference type="ARBA" id="ARBA00022989"/>
    </source>
</evidence>
<dbReference type="InterPro" id="IPR023299">
    <property type="entry name" value="ATPase_P-typ_cyto_dom_N"/>
</dbReference>
<gene>
    <name evidence="8" type="ORF">Bca52824_037339</name>
</gene>
<dbReference type="EMBL" id="JAAMPC010000008">
    <property type="protein sequence ID" value="KAG2300867.1"/>
    <property type="molecule type" value="Genomic_DNA"/>
</dbReference>
<evidence type="ECO:0000256" key="1">
    <source>
        <dbReference type="ARBA" id="ARBA00004370"/>
    </source>
</evidence>
<dbReference type="Gene3D" id="3.40.50.1000">
    <property type="entry name" value="HAD superfamily/HAD-like"/>
    <property type="match status" value="1"/>
</dbReference>
<dbReference type="SUPFAM" id="SSF81653">
    <property type="entry name" value="Calcium ATPase, transduction domain A"/>
    <property type="match status" value="1"/>
</dbReference>
<dbReference type="PROSITE" id="PS00154">
    <property type="entry name" value="ATPASE_E1_E2"/>
    <property type="match status" value="1"/>
</dbReference>
<accession>A0A8X7S759</accession>
<dbReference type="Gene3D" id="1.20.1110.10">
    <property type="entry name" value="Calcium-transporting ATPase, transmembrane domain"/>
    <property type="match status" value="1"/>
</dbReference>
<dbReference type="InterPro" id="IPR023214">
    <property type="entry name" value="HAD_sf"/>
</dbReference>
<evidence type="ECO:0000259" key="7">
    <source>
        <dbReference type="Pfam" id="PF00122"/>
    </source>
</evidence>